<dbReference type="OrthoDB" id="4838614at2759"/>
<evidence type="ECO:0000313" key="1">
    <source>
        <dbReference type="EMBL" id="QSZ37801.1"/>
    </source>
</evidence>
<gene>
    <name evidence="1" type="ORF">DSL72_008900</name>
</gene>
<organism evidence="1 2">
    <name type="scientific">Monilinia vaccinii-corymbosi</name>
    <dbReference type="NCBI Taxonomy" id="61207"/>
    <lineage>
        <taxon>Eukaryota</taxon>
        <taxon>Fungi</taxon>
        <taxon>Dikarya</taxon>
        <taxon>Ascomycota</taxon>
        <taxon>Pezizomycotina</taxon>
        <taxon>Leotiomycetes</taxon>
        <taxon>Helotiales</taxon>
        <taxon>Sclerotiniaceae</taxon>
        <taxon>Monilinia</taxon>
    </lineage>
</organism>
<keyword evidence="2" id="KW-1185">Reference proteome</keyword>
<accession>A0A8A3PSJ6</accession>
<dbReference type="EMBL" id="CP063413">
    <property type="protein sequence ID" value="QSZ37801.1"/>
    <property type="molecule type" value="Genomic_DNA"/>
</dbReference>
<protein>
    <submittedName>
        <fullName evidence="1">Uncharacterized protein</fullName>
    </submittedName>
</protein>
<reference evidence="1" key="1">
    <citation type="submission" date="2020-10" db="EMBL/GenBank/DDBJ databases">
        <title>Genome Sequence of Monilinia vaccinii-corymbosi Sheds Light on Mummy Berry Disease Infection of Blueberry and Mating Type.</title>
        <authorList>
            <person name="Yow A.G."/>
            <person name="Zhang Y."/>
            <person name="Bansal K."/>
            <person name="Eacker S.M."/>
            <person name="Sullivan S."/>
            <person name="Liachko I."/>
            <person name="Cubeta M.A."/>
            <person name="Rollins J.A."/>
            <person name="Ashrafi H."/>
        </authorList>
    </citation>
    <scope>NUCLEOTIDE SEQUENCE</scope>
    <source>
        <strain evidence="1">RL-1</strain>
    </source>
</reference>
<sequence>MSDDLLELGLRALRKNEDYSLEVQYLEEMFYTSDSPLDVLNELSHLQRDVQGDKTGYLRTCLTKYLCVADKRAMEGLSKELKRFDERNPASHSTARSIDAITRWGQRVIPSALCHHLGCPTQASAFLEEKEGAYEELPYDFKRVLAELGKREDGRESRFDPDDVDRPLPERFAEPCHGVLYRDGNFITCDSSGYFTRISPATNTDLEGGADA</sequence>
<dbReference type="Proteomes" id="UP000672032">
    <property type="component" value="Chromosome 9"/>
</dbReference>
<evidence type="ECO:0000313" key="2">
    <source>
        <dbReference type="Proteomes" id="UP000672032"/>
    </source>
</evidence>
<dbReference type="AlphaFoldDB" id="A0A8A3PSJ6"/>
<name>A0A8A3PSJ6_9HELO</name>
<proteinExistence type="predicted"/>